<dbReference type="STRING" id="6205.A0A0R3WTW3"/>
<evidence type="ECO:0000313" key="3">
    <source>
        <dbReference type="WBParaSite" id="TTAC_0000420301-mRNA-1"/>
    </source>
</evidence>
<reference evidence="1 2" key="2">
    <citation type="submission" date="2018-11" db="EMBL/GenBank/DDBJ databases">
        <authorList>
            <consortium name="Pathogen Informatics"/>
        </authorList>
    </citation>
    <scope>NUCLEOTIDE SEQUENCE [LARGE SCALE GENOMIC DNA]</scope>
</reference>
<evidence type="ECO:0000313" key="1">
    <source>
        <dbReference type="EMBL" id="VDM24384.1"/>
    </source>
</evidence>
<accession>A0A0R3WTW3</accession>
<dbReference type="Proteomes" id="UP000274429">
    <property type="component" value="Unassembled WGS sequence"/>
</dbReference>
<keyword evidence="2" id="KW-1185">Reference proteome</keyword>
<dbReference type="WBParaSite" id="TTAC_0000420301-mRNA-1">
    <property type="protein sequence ID" value="TTAC_0000420301-mRNA-1"/>
    <property type="gene ID" value="TTAC_0000420301"/>
</dbReference>
<organism evidence="3">
    <name type="scientific">Hydatigena taeniaeformis</name>
    <name type="common">Feline tapeworm</name>
    <name type="synonym">Taenia taeniaeformis</name>
    <dbReference type="NCBI Taxonomy" id="6205"/>
    <lineage>
        <taxon>Eukaryota</taxon>
        <taxon>Metazoa</taxon>
        <taxon>Spiralia</taxon>
        <taxon>Lophotrochozoa</taxon>
        <taxon>Platyhelminthes</taxon>
        <taxon>Cestoda</taxon>
        <taxon>Eucestoda</taxon>
        <taxon>Cyclophyllidea</taxon>
        <taxon>Taeniidae</taxon>
        <taxon>Hydatigera</taxon>
    </lineage>
</organism>
<protein>
    <submittedName>
        <fullName evidence="3">Breast cancer type 2 susceptibility protein homolog</fullName>
    </submittedName>
</protein>
<dbReference type="AlphaFoldDB" id="A0A0R3WTW3"/>
<name>A0A0R3WTW3_HYDTA</name>
<evidence type="ECO:0000313" key="2">
    <source>
        <dbReference type="Proteomes" id="UP000274429"/>
    </source>
</evidence>
<proteinExistence type="predicted"/>
<reference evidence="3" key="1">
    <citation type="submission" date="2017-02" db="UniProtKB">
        <authorList>
            <consortium name="WormBaseParasite"/>
        </authorList>
    </citation>
    <scope>IDENTIFICATION</scope>
</reference>
<gene>
    <name evidence="1" type="ORF">TTAC_LOCUS4188</name>
</gene>
<dbReference type="EMBL" id="UYWX01003865">
    <property type="protein sequence ID" value="VDM24384.1"/>
    <property type="molecule type" value="Genomic_DNA"/>
</dbReference>
<sequence length="542" mass="60005">MFSKRLTANILTSSNDSRSRLTAAVPSKSFPCDGVQVMSGRNFNLEIEHAPRSMDARDKPALHVETQCAMAKMGSTVADLSKEELSKGEYAINLLDFGDSLSRSTAIGPIQKRTHSADSRTQRKTEQLCINCQNKLFMTETIATESHDPNSLQAEIIIRRSSDVDLFETSHSTRTSIHRQSFFSRDSGKRLSGSFDSLKSQSLTMKCAMCHTNLTSGDLTTSIRTSTSSLLGSEAVINMSLKEVAEAYVRICRTAGQFDGSAATKDRASLYQALKHNRIIQAVIADYEKEKNVEGKFIVESKEIADVVAMTDKEIGYCVREPSTYSNLRNNTLVKKVVESYETYKCKQRTDICTQTDQAQMKADTFPNSDVKEIAEVVGAFEKSQGQVSTKMGLYADLKGNPIIQRVIEEYELNRGVYSATKPSATIAEAVLPSAAALKMGILSVDGQVAKMESEQFASTRLSTQNSCAIIRKVHKSKAEEKTISSSVSSDSEDEDYIQNWRRTQCSPASLEECIRFDVACSALITPETWDKKIQVDLTYNH</sequence>